<comment type="similarity">
    <text evidence="8">Belongs to the exbB/tolQ family.</text>
</comment>
<dbReference type="KEGG" id="vqi:CCZ37_07065"/>
<feature type="transmembrane region" description="Helical" evidence="9">
    <location>
        <begin position="115"/>
        <end position="136"/>
    </location>
</feature>
<reference evidence="11 12" key="1">
    <citation type="submission" date="2017-08" db="EMBL/GenBank/DDBJ databases">
        <title>The Vibrio qinghaiensis sp.-Q67 is a luminous bacteria isolated firstly from Qinghai lake, Qinghai province, China, which has been proved to be very sensitive to detect environmental and food pollutants. Therefore, complete genome analysis of V. qinghaiensis sp.-Q67 highlights the potential application of this strain on detection of hazards in the contaminated environments.</title>
        <authorList>
            <person name="Gong L."/>
        </authorList>
    </citation>
    <scope>NUCLEOTIDE SEQUENCE [LARGE SCALE GENOMIC DNA]</scope>
    <source>
        <strain evidence="11 12">Q67</strain>
    </source>
</reference>
<dbReference type="Proteomes" id="UP000215148">
    <property type="component" value="Chromosome 1"/>
</dbReference>
<dbReference type="InterPro" id="IPR002898">
    <property type="entry name" value="MotA_ExbB_proton_chnl"/>
</dbReference>
<evidence type="ECO:0000256" key="4">
    <source>
        <dbReference type="ARBA" id="ARBA00022692"/>
    </source>
</evidence>
<evidence type="ECO:0000256" key="3">
    <source>
        <dbReference type="ARBA" id="ARBA00022475"/>
    </source>
</evidence>
<sequence length="235" mass="25234">MELLTQLEQQLGLMAWPLFVCSALGTMIITERLFQVLLSLGVGKGAIGSALNQISPTNTAQIEALASEFSSKRPLLYKGVAMLLAHHDFAKGLREDAAGIWLQEKRHQLHSGLRILSLIGVISPLLGLLGTVLGLIEMFKGVALSSGNITPNDLADGLGIAMRTTAAGLLIALPAITGAQLLGVWADRVMAKLEHTLNYVNLWLEGVSLQHDCTTKQERVAKYEDVSDNDVVNAS</sequence>
<evidence type="ECO:0000256" key="1">
    <source>
        <dbReference type="ARBA" id="ARBA00004651"/>
    </source>
</evidence>
<feature type="transmembrane region" description="Helical" evidence="9">
    <location>
        <begin position="166"/>
        <end position="186"/>
    </location>
</feature>
<evidence type="ECO:0000256" key="2">
    <source>
        <dbReference type="ARBA" id="ARBA00022448"/>
    </source>
</evidence>
<keyword evidence="5 8" id="KW-0653">Protein transport</keyword>
<proteinExistence type="inferred from homology"/>
<evidence type="ECO:0000313" key="12">
    <source>
        <dbReference type="Proteomes" id="UP000215148"/>
    </source>
</evidence>
<evidence type="ECO:0000256" key="7">
    <source>
        <dbReference type="ARBA" id="ARBA00023136"/>
    </source>
</evidence>
<keyword evidence="2 8" id="KW-0813">Transport</keyword>
<dbReference type="PANTHER" id="PTHR30625">
    <property type="entry name" value="PROTEIN TOLQ"/>
    <property type="match status" value="1"/>
</dbReference>
<keyword evidence="3" id="KW-1003">Cell membrane</keyword>
<dbReference type="RefSeq" id="WP_094500132.1">
    <property type="nucleotide sequence ID" value="NZ_CAWNHI010000001.1"/>
</dbReference>
<keyword evidence="4 9" id="KW-0812">Transmembrane</keyword>
<accession>A0A223MXS9</accession>
<evidence type="ECO:0000256" key="6">
    <source>
        <dbReference type="ARBA" id="ARBA00022989"/>
    </source>
</evidence>
<dbReference type="PANTHER" id="PTHR30625:SF15">
    <property type="entry name" value="BIOPOLYMER TRANSPORT PROTEIN EXBB"/>
    <property type="match status" value="1"/>
</dbReference>
<organism evidence="11 12">
    <name type="scientific">Vibrio qinghaiensis</name>
    <dbReference type="NCBI Taxonomy" id="2025808"/>
    <lineage>
        <taxon>Bacteria</taxon>
        <taxon>Pseudomonadati</taxon>
        <taxon>Pseudomonadota</taxon>
        <taxon>Gammaproteobacteria</taxon>
        <taxon>Vibrionales</taxon>
        <taxon>Vibrionaceae</taxon>
        <taxon>Vibrio</taxon>
    </lineage>
</organism>
<keyword evidence="12" id="KW-1185">Reference proteome</keyword>
<keyword evidence="7 9" id="KW-0472">Membrane</keyword>
<evidence type="ECO:0000256" key="5">
    <source>
        <dbReference type="ARBA" id="ARBA00022927"/>
    </source>
</evidence>
<dbReference type="AlphaFoldDB" id="A0A223MXS9"/>
<evidence type="ECO:0000256" key="8">
    <source>
        <dbReference type="RuleBase" id="RU004057"/>
    </source>
</evidence>
<gene>
    <name evidence="11" type="ORF">CCZ37_07065</name>
</gene>
<dbReference type="GO" id="GO:0005886">
    <property type="term" value="C:plasma membrane"/>
    <property type="evidence" value="ECO:0007669"/>
    <property type="project" value="UniProtKB-SubCell"/>
</dbReference>
<protein>
    <submittedName>
        <fullName evidence="11">Biopolymer transporter ExbB</fullName>
    </submittedName>
</protein>
<dbReference type="EMBL" id="CP022741">
    <property type="protein sequence ID" value="ASU22362.1"/>
    <property type="molecule type" value="Genomic_DNA"/>
</dbReference>
<dbReference type="GO" id="GO:0017038">
    <property type="term" value="P:protein import"/>
    <property type="evidence" value="ECO:0007669"/>
    <property type="project" value="TreeGrafter"/>
</dbReference>
<comment type="subcellular location">
    <subcellularLocation>
        <location evidence="1">Cell membrane</location>
        <topology evidence="1">Multi-pass membrane protein</topology>
    </subcellularLocation>
    <subcellularLocation>
        <location evidence="8">Membrane</location>
        <topology evidence="8">Multi-pass membrane protein</topology>
    </subcellularLocation>
</comment>
<evidence type="ECO:0000313" key="11">
    <source>
        <dbReference type="EMBL" id="ASU22362.1"/>
    </source>
</evidence>
<dbReference type="InterPro" id="IPR050790">
    <property type="entry name" value="ExbB/TolQ_transport"/>
</dbReference>
<evidence type="ECO:0000259" key="10">
    <source>
        <dbReference type="Pfam" id="PF01618"/>
    </source>
</evidence>
<dbReference type="Pfam" id="PF01618">
    <property type="entry name" value="MotA_ExbB"/>
    <property type="match status" value="1"/>
</dbReference>
<keyword evidence="6 9" id="KW-1133">Transmembrane helix</keyword>
<feature type="domain" description="MotA/TolQ/ExbB proton channel" evidence="10">
    <location>
        <begin position="72"/>
        <end position="194"/>
    </location>
</feature>
<evidence type="ECO:0000256" key="9">
    <source>
        <dbReference type="SAM" id="Phobius"/>
    </source>
</evidence>
<feature type="transmembrane region" description="Helical" evidence="9">
    <location>
        <begin position="12"/>
        <end position="30"/>
    </location>
</feature>
<name>A0A223MXS9_9VIBR</name>